<dbReference type="AlphaFoldDB" id="A0A5S5C7J2"/>
<dbReference type="Proteomes" id="UP000324376">
    <property type="component" value="Unassembled WGS sequence"/>
</dbReference>
<dbReference type="EMBL" id="VNHU01000003">
    <property type="protein sequence ID" value="TYP75267.1"/>
    <property type="molecule type" value="Genomic_DNA"/>
</dbReference>
<comment type="caution">
    <text evidence="1">The sequence shown here is derived from an EMBL/GenBank/DDBJ whole genome shotgun (WGS) entry which is preliminary data.</text>
</comment>
<evidence type="ECO:0000313" key="2">
    <source>
        <dbReference type="Proteomes" id="UP000324376"/>
    </source>
</evidence>
<evidence type="ECO:0000313" key="1">
    <source>
        <dbReference type="EMBL" id="TYP75267.1"/>
    </source>
</evidence>
<protein>
    <submittedName>
        <fullName evidence="1">Uncharacterized protein</fullName>
    </submittedName>
</protein>
<keyword evidence="2" id="KW-1185">Reference proteome</keyword>
<sequence length="32" mass="3644">MAKSSVKITEDLILSKNLLILRGIILNSIYRK</sequence>
<name>A0A5S5C7J2_9FLAO</name>
<reference evidence="1 2" key="1">
    <citation type="submission" date="2019-07" db="EMBL/GenBank/DDBJ databases">
        <title>Genomic Encyclopedia of Archaeal and Bacterial Type Strains, Phase II (KMG-II): from individual species to whole genera.</title>
        <authorList>
            <person name="Goeker M."/>
        </authorList>
    </citation>
    <scope>NUCLEOTIDE SEQUENCE [LARGE SCALE GENOMIC DNA]</scope>
    <source>
        <strain evidence="1 2">DSM 17527</strain>
    </source>
</reference>
<accession>A0A5S5C7J2</accession>
<organism evidence="1 2">
    <name type="scientific">Aquimarina intermedia</name>
    <dbReference type="NCBI Taxonomy" id="350814"/>
    <lineage>
        <taxon>Bacteria</taxon>
        <taxon>Pseudomonadati</taxon>
        <taxon>Bacteroidota</taxon>
        <taxon>Flavobacteriia</taxon>
        <taxon>Flavobacteriales</taxon>
        <taxon>Flavobacteriaceae</taxon>
        <taxon>Aquimarina</taxon>
    </lineage>
</organism>
<gene>
    <name evidence="1" type="ORF">BD809_103331</name>
</gene>
<proteinExistence type="predicted"/>